<organism evidence="3 4">
    <name type="scientific">Pocillopora meandrina</name>
    <dbReference type="NCBI Taxonomy" id="46732"/>
    <lineage>
        <taxon>Eukaryota</taxon>
        <taxon>Metazoa</taxon>
        <taxon>Cnidaria</taxon>
        <taxon>Anthozoa</taxon>
        <taxon>Hexacorallia</taxon>
        <taxon>Scleractinia</taxon>
        <taxon>Astrocoeniina</taxon>
        <taxon>Pocilloporidae</taxon>
        <taxon>Pocillopora</taxon>
    </lineage>
</organism>
<gene>
    <name evidence="3" type="ORF">PMEA_00031986</name>
</gene>
<dbReference type="PANTHER" id="PTHR22803">
    <property type="entry name" value="MANNOSE, PHOSPHOLIPASE, LECTIN RECEPTOR RELATED"/>
    <property type="match status" value="1"/>
</dbReference>
<evidence type="ECO:0000313" key="4">
    <source>
        <dbReference type="Proteomes" id="UP001159428"/>
    </source>
</evidence>
<dbReference type="Gene3D" id="3.10.100.10">
    <property type="entry name" value="Mannose-Binding Protein A, subunit A"/>
    <property type="match status" value="2"/>
</dbReference>
<keyword evidence="4" id="KW-1185">Reference proteome</keyword>
<dbReference type="PROSITE" id="PS50041">
    <property type="entry name" value="C_TYPE_LECTIN_2"/>
    <property type="match status" value="2"/>
</dbReference>
<comment type="caution">
    <text evidence="3">The sequence shown here is derived from an EMBL/GenBank/DDBJ whole genome shotgun (WGS) entry which is preliminary data.</text>
</comment>
<dbReference type="InterPro" id="IPR016187">
    <property type="entry name" value="CTDL_fold"/>
</dbReference>
<sequence>MMELPGTECQATSFKNSSYTFSKSGGSVGKNWYTCMNQGGYSVSIETEEEWQFINDEIQKRGTWNNSAWHIGLWKGAEGSWTWLSGEKLSISKWQDSQPDGNDKHAEISKNGGLFNGISWDDKNAFICEMPGECLNITFKNSWYIISVFETSGLSWLGARETCQNQGGDLVSIENEEEWNFINDQIQRRNTRRYENKWSIGLTKKARKWTWVNGRPLTICKWEQGEPRGEHDSAFMYKRSSNGEQGVFGGVNGTSIGYRHAYICEISEGKLLFLLLFCFVFSVCWLSLILF</sequence>
<evidence type="ECO:0000256" key="1">
    <source>
        <dbReference type="SAM" id="Phobius"/>
    </source>
</evidence>
<feature type="domain" description="C-type lectin" evidence="2">
    <location>
        <begin position="139"/>
        <end position="265"/>
    </location>
</feature>
<keyword evidence="1" id="KW-1133">Transmembrane helix</keyword>
<accession>A0AAU9XVI8</accession>
<name>A0AAU9XVI8_9CNID</name>
<dbReference type="Proteomes" id="UP001159428">
    <property type="component" value="Unassembled WGS sequence"/>
</dbReference>
<dbReference type="SMART" id="SM00034">
    <property type="entry name" value="CLECT"/>
    <property type="match status" value="2"/>
</dbReference>
<dbReference type="InterPro" id="IPR001304">
    <property type="entry name" value="C-type_lectin-like"/>
</dbReference>
<evidence type="ECO:0000259" key="2">
    <source>
        <dbReference type="PROSITE" id="PS50041"/>
    </source>
</evidence>
<protein>
    <recommendedName>
        <fullName evidence="2">C-type lectin domain-containing protein</fullName>
    </recommendedName>
</protein>
<dbReference type="CDD" id="cd00037">
    <property type="entry name" value="CLECT"/>
    <property type="match status" value="1"/>
</dbReference>
<proteinExistence type="predicted"/>
<dbReference type="InterPro" id="IPR016186">
    <property type="entry name" value="C-type_lectin-like/link_sf"/>
</dbReference>
<dbReference type="SUPFAM" id="SSF56436">
    <property type="entry name" value="C-type lectin-like"/>
    <property type="match status" value="2"/>
</dbReference>
<evidence type="ECO:0000313" key="3">
    <source>
        <dbReference type="EMBL" id="CAH3159309.1"/>
    </source>
</evidence>
<keyword evidence="1" id="KW-0472">Membrane</keyword>
<dbReference type="AlphaFoldDB" id="A0AAU9XVI8"/>
<keyword evidence="1" id="KW-0812">Transmembrane</keyword>
<feature type="domain" description="C-type lectin" evidence="2">
    <location>
        <begin position="14"/>
        <end position="129"/>
    </location>
</feature>
<dbReference type="InterPro" id="IPR050111">
    <property type="entry name" value="C-type_lectin/snaclec_domain"/>
</dbReference>
<feature type="transmembrane region" description="Helical" evidence="1">
    <location>
        <begin position="271"/>
        <end position="290"/>
    </location>
</feature>
<dbReference type="Pfam" id="PF00059">
    <property type="entry name" value="Lectin_C"/>
    <property type="match status" value="2"/>
</dbReference>
<reference evidence="3 4" key="1">
    <citation type="submission" date="2022-05" db="EMBL/GenBank/DDBJ databases">
        <authorList>
            <consortium name="Genoscope - CEA"/>
            <person name="William W."/>
        </authorList>
    </citation>
    <scope>NUCLEOTIDE SEQUENCE [LARGE SCALE GENOMIC DNA]</scope>
</reference>
<dbReference type="EMBL" id="CALNXJ010000071">
    <property type="protein sequence ID" value="CAH3159309.1"/>
    <property type="molecule type" value="Genomic_DNA"/>
</dbReference>